<evidence type="ECO:0000259" key="2">
    <source>
        <dbReference type="Pfam" id="PF11350"/>
    </source>
</evidence>
<evidence type="ECO:0000256" key="1">
    <source>
        <dbReference type="SAM" id="MobiDB-lite"/>
    </source>
</evidence>
<name>A0A4Y3KNY9_9CELL</name>
<sequence>MSAPLPSPGRSSTGSGASSIGRPRPRRRVRLTALAVAVAAFCAGGATAVGALPDPGPRGAVLQAWGTVTGARGDEPAGRDEVRPTATPTPELVGELDSLPEEPVGTDATEVSDQVLVPQLGGGSTSLERGGGPTASDLAAGLLSLDVPRSASGDLVVVPGSQAAPSPAAGTAPDVRTVRIEVEAGLDVDAGLFAYTVMATLNDPRGWGADGSMVFARTDGDAELRVVLASPALVDRMCAPLETVGKLSCGIEGSAVLNYLRWVDASSSWDGDKVAYRHYLVNHEVGHIIGHRHEYCGGPGEVAPLMQQQTGPMAPCTPNPWPFPGS</sequence>
<reference evidence="3" key="1">
    <citation type="submission" date="2019-06" db="EMBL/GenBank/DDBJ databases">
        <title>Whole genome shotgun sequence of Cellulomonas cellasea NBRC 3753.</title>
        <authorList>
            <person name="Hosoyama A."/>
            <person name="Uohara A."/>
            <person name="Ohji S."/>
            <person name="Ichikawa N."/>
        </authorList>
    </citation>
    <scope>NUCLEOTIDE SEQUENCE [LARGE SCALE GENOMIC DNA]</scope>
    <source>
        <strain evidence="3">NBRC 3753</strain>
    </source>
</reference>
<dbReference type="InterPro" id="IPR022603">
    <property type="entry name" value="DUF3152"/>
</dbReference>
<comment type="caution">
    <text evidence="3">The sequence shown here is derived from an EMBL/GenBank/DDBJ whole genome shotgun (WGS) entry which is preliminary data.</text>
</comment>
<dbReference type="SUPFAM" id="SSF55486">
    <property type="entry name" value="Metalloproteases ('zincins'), catalytic domain"/>
    <property type="match status" value="1"/>
</dbReference>
<dbReference type="Pfam" id="PF11350">
    <property type="entry name" value="DUF3152"/>
    <property type="match status" value="1"/>
</dbReference>
<organism evidence="3 4">
    <name type="scientific">Cellulomonas cellasea</name>
    <dbReference type="NCBI Taxonomy" id="43670"/>
    <lineage>
        <taxon>Bacteria</taxon>
        <taxon>Bacillati</taxon>
        <taxon>Actinomycetota</taxon>
        <taxon>Actinomycetes</taxon>
        <taxon>Micrococcales</taxon>
        <taxon>Cellulomonadaceae</taxon>
        <taxon>Cellulomonas</taxon>
    </lineage>
</organism>
<dbReference type="EMBL" id="BJLR01000001">
    <property type="protein sequence ID" value="GEA86139.1"/>
    <property type="molecule type" value="Genomic_DNA"/>
</dbReference>
<evidence type="ECO:0000313" key="3">
    <source>
        <dbReference type="EMBL" id="GEA86139.1"/>
    </source>
</evidence>
<keyword evidence="4" id="KW-1185">Reference proteome</keyword>
<dbReference type="Proteomes" id="UP000317046">
    <property type="component" value="Unassembled WGS sequence"/>
</dbReference>
<feature type="compositionally biased region" description="Basic and acidic residues" evidence="1">
    <location>
        <begin position="72"/>
        <end position="83"/>
    </location>
</feature>
<dbReference type="AlphaFoldDB" id="A0A4Y3KNY9"/>
<dbReference type="RefSeq" id="WP_141371834.1">
    <property type="nucleotide sequence ID" value="NZ_BJLR01000001.1"/>
</dbReference>
<evidence type="ECO:0000313" key="4">
    <source>
        <dbReference type="Proteomes" id="UP000317046"/>
    </source>
</evidence>
<feature type="region of interest" description="Disordered" evidence="1">
    <location>
        <begin position="1"/>
        <end position="26"/>
    </location>
</feature>
<accession>A0A4Y3KNY9</accession>
<proteinExistence type="predicted"/>
<feature type="region of interest" description="Disordered" evidence="1">
    <location>
        <begin position="70"/>
        <end position="92"/>
    </location>
</feature>
<gene>
    <name evidence="3" type="ORF">CCE01nite_00880</name>
</gene>
<feature type="compositionally biased region" description="Polar residues" evidence="1">
    <location>
        <begin position="9"/>
        <end position="18"/>
    </location>
</feature>
<protein>
    <submittedName>
        <fullName evidence="3">Membrane protein</fullName>
    </submittedName>
</protein>
<feature type="domain" description="DUF3152" evidence="2">
    <location>
        <begin position="148"/>
        <end position="310"/>
    </location>
</feature>